<dbReference type="EMBL" id="JACCBM010000001">
    <property type="protein sequence ID" value="NYD70448.1"/>
    <property type="molecule type" value="Genomic_DNA"/>
</dbReference>
<evidence type="ECO:0000256" key="4">
    <source>
        <dbReference type="ARBA" id="ARBA00012438"/>
    </source>
</evidence>
<organism evidence="16 17">
    <name type="scientific">Herbiconiux flava</name>
    <dbReference type="NCBI Taxonomy" id="881268"/>
    <lineage>
        <taxon>Bacteria</taxon>
        <taxon>Bacillati</taxon>
        <taxon>Actinomycetota</taxon>
        <taxon>Actinomycetes</taxon>
        <taxon>Micrococcales</taxon>
        <taxon>Microbacteriaceae</taxon>
        <taxon>Herbiconiux</taxon>
    </lineage>
</organism>
<evidence type="ECO:0000256" key="10">
    <source>
        <dbReference type="ARBA" id="ARBA00023012"/>
    </source>
</evidence>
<dbReference type="PANTHER" id="PTHR45436:SF5">
    <property type="entry name" value="SENSOR HISTIDINE KINASE TRCS"/>
    <property type="match status" value="1"/>
</dbReference>
<gene>
    <name evidence="16" type="ORF">BJ984_001606</name>
</gene>
<feature type="region of interest" description="Disordered" evidence="12">
    <location>
        <begin position="344"/>
        <end position="439"/>
    </location>
</feature>
<evidence type="ECO:0000256" key="8">
    <source>
        <dbReference type="ARBA" id="ARBA00022777"/>
    </source>
</evidence>
<dbReference type="Pfam" id="PF00512">
    <property type="entry name" value="HisKA"/>
    <property type="match status" value="1"/>
</dbReference>
<dbReference type="CDD" id="cd06225">
    <property type="entry name" value="HAMP"/>
    <property type="match status" value="1"/>
</dbReference>
<reference evidence="16 17" key="1">
    <citation type="submission" date="2020-07" db="EMBL/GenBank/DDBJ databases">
        <title>Sequencing the genomes of 1000 actinobacteria strains.</title>
        <authorList>
            <person name="Klenk H.-P."/>
        </authorList>
    </citation>
    <scope>NUCLEOTIDE SEQUENCE [LARGE SCALE GENOMIC DNA]</scope>
    <source>
        <strain evidence="16 17">DSM 26474</strain>
    </source>
</reference>
<dbReference type="GO" id="GO:0005886">
    <property type="term" value="C:plasma membrane"/>
    <property type="evidence" value="ECO:0007669"/>
    <property type="project" value="UniProtKB-SubCell"/>
</dbReference>
<feature type="compositionally biased region" description="Low complexity" evidence="12">
    <location>
        <begin position="474"/>
        <end position="487"/>
    </location>
</feature>
<feature type="domain" description="HAMP" evidence="15">
    <location>
        <begin position="195"/>
        <end position="249"/>
    </location>
</feature>
<name>A0A852SNM7_9MICO</name>
<dbReference type="SMART" id="SM00388">
    <property type="entry name" value="HisKA"/>
    <property type="match status" value="1"/>
</dbReference>
<keyword evidence="11 13" id="KW-0472">Membrane</keyword>
<accession>A0A852SNM7</accession>
<feature type="domain" description="Histidine kinase" evidence="14">
    <location>
        <begin position="601"/>
        <end position="717"/>
    </location>
</feature>
<keyword evidence="17" id="KW-1185">Reference proteome</keyword>
<dbReference type="Gene3D" id="3.30.565.10">
    <property type="entry name" value="Histidine kinase-like ATPase, C-terminal domain"/>
    <property type="match status" value="1"/>
</dbReference>
<sequence>MHAILRQWNSISLRTKITGVTVLMLTFGLVVSGVGTMVVLRTYLLQQVDSQLDQASADPSPFLGPNASSTSFNIQDITSAPDDYFVGLLDASGNLIVSNWADKDSGTMPAALVDLDTANQLGGKVFTVDSVDHSAEWHAVTTMVELFGGDGFGTVVIAKSLVETEKTTATYLSIFLAFGIGVVILGAMLTRLLVTSTFGPLREVERTAAAIADGGDFSRRMSDAMPETEVGRLNRSLNTMLSRIDSAFADRARTIDQMRRFVGDASHELRTPLVSVRGYAELYRMGALQTPDDVAQAMDRIEKEAIRMGTLVEDLLELARLDETRPLQLAPVDLLPLSIDTASDARAASPGREVTVRTPVGPPAVPFSPVLEAPAEEQADAPAEDAPPGSAYQPLDGEEQPPAGSPKPSLYVSAEPREPSTGSLYTTGAVEPVTPTTPDPVAETLELAEALSPVIPDVPLSPASSDMASETVVAPQESAEPSAAAETTPPPAVGKPARAWGLPRGGSAFASGQSAARSAGSSAATPDGGAGTPADTTGPIGTPARKGASASVRSSANAAMARLRRRPKTAGGASGDPALDGTEEFAATGEIELTPAVRPIVLAEENKIRQVLTNLIGNALRFTDADSPIELVVQVDEAAGVAMVDIVDHGDGIPPQIREKIFQRFWRADSSRTRETGGSGLGLAIVSSIVAAHHGTVQALETPGGGATFRVTLPLMDAPAPPAPAPL</sequence>
<evidence type="ECO:0000256" key="3">
    <source>
        <dbReference type="ARBA" id="ARBA00004236"/>
    </source>
</evidence>
<keyword evidence="8 16" id="KW-0418">Kinase</keyword>
<keyword evidence="6" id="KW-0808">Transferase</keyword>
<evidence type="ECO:0000256" key="7">
    <source>
        <dbReference type="ARBA" id="ARBA00022692"/>
    </source>
</evidence>
<dbReference type="FunFam" id="1.10.287.130:FF:000001">
    <property type="entry name" value="Two-component sensor histidine kinase"/>
    <property type="match status" value="1"/>
</dbReference>
<dbReference type="InterPro" id="IPR050428">
    <property type="entry name" value="TCS_sensor_his_kinase"/>
</dbReference>
<dbReference type="Gene3D" id="1.10.287.130">
    <property type="match status" value="1"/>
</dbReference>
<dbReference type="InterPro" id="IPR036097">
    <property type="entry name" value="HisK_dim/P_sf"/>
</dbReference>
<dbReference type="InterPro" id="IPR003660">
    <property type="entry name" value="HAMP_dom"/>
</dbReference>
<evidence type="ECO:0000313" key="17">
    <source>
        <dbReference type="Proteomes" id="UP000549913"/>
    </source>
</evidence>
<dbReference type="PRINTS" id="PR00344">
    <property type="entry name" value="BCTRLSENSOR"/>
</dbReference>
<feature type="transmembrane region" description="Helical" evidence="13">
    <location>
        <begin position="20"/>
        <end position="40"/>
    </location>
</feature>
<dbReference type="CDD" id="cd00082">
    <property type="entry name" value="HisKA"/>
    <property type="match status" value="1"/>
</dbReference>
<dbReference type="PROSITE" id="PS50109">
    <property type="entry name" value="HIS_KIN"/>
    <property type="match status" value="1"/>
</dbReference>
<evidence type="ECO:0000256" key="11">
    <source>
        <dbReference type="ARBA" id="ARBA00023136"/>
    </source>
</evidence>
<dbReference type="SUPFAM" id="SSF47384">
    <property type="entry name" value="Homodimeric domain of signal transducing histidine kinase"/>
    <property type="match status" value="1"/>
</dbReference>
<dbReference type="InterPro" id="IPR003661">
    <property type="entry name" value="HisK_dim/P_dom"/>
</dbReference>
<evidence type="ECO:0000256" key="5">
    <source>
        <dbReference type="ARBA" id="ARBA00022553"/>
    </source>
</evidence>
<comment type="catalytic activity">
    <reaction evidence="1">
        <text>ATP + protein L-histidine = ADP + protein N-phospho-L-histidine.</text>
        <dbReference type="EC" id="2.7.13.3"/>
    </reaction>
</comment>
<dbReference type="Pfam" id="PF02518">
    <property type="entry name" value="HATPase_c"/>
    <property type="match status" value="1"/>
</dbReference>
<keyword evidence="10" id="KW-0902">Two-component regulatory system</keyword>
<comment type="subcellular location">
    <subcellularLocation>
        <location evidence="3">Cell membrane</location>
    </subcellularLocation>
</comment>
<feature type="transmembrane region" description="Helical" evidence="13">
    <location>
        <begin position="169"/>
        <end position="194"/>
    </location>
</feature>
<dbReference type="InterPro" id="IPR004358">
    <property type="entry name" value="Sig_transdc_His_kin-like_C"/>
</dbReference>
<keyword evidence="5" id="KW-0597">Phosphoprotein</keyword>
<dbReference type="InterPro" id="IPR036890">
    <property type="entry name" value="HATPase_C_sf"/>
</dbReference>
<feature type="compositionally biased region" description="Low complexity" evidence="12">
    <location>
        <begin position="505"/>
        <end position="561"/>
    </location>
</feature>
<evidence type="ECO:0000256" key="2">
    <source>
        <dbReference type="ARBA" id="ARBA00001968"/>
    </source>
</evidence>
<dbReference type="CDD" id="cd00075">
    <property type="entry name" value="HATPase"/>
    <property type="match status" value="1"/>
</dbReference>
<comment type="caution">
    <text evidence="16">The sequence shown here is derived from an EMBL/GenBank/DDBJ whole genome shotgun (WGS) entry which is preliminary data.</text>
</comment>
<evidence type="ECO:0000256" key="9">
    <source>
        <dbReference type="ARBA" id="ARBA00022989"/>
    </source>
</evidence>
<evidence type="ECO:0000256" key="12">
    <source>
        <dbReference type="SAM" id="MobiDB-lite"/>
    </source>
</evidence>
<protein>
    <recommendedName>
        <fullName evidence="4">histidine kinase</fullName>
        <ecNumber evidence="4">2.7.13.3</ecNumber>
    </recommendedName>
</protein>
<dbReference type="EC" id="2.7.13.3" evidence="4"/>
<dbReference type="AlphaFoldDB" id="A0A852SNM7"/>
<comment type="cofactor">
    <cofactor evidence="2">
        <name>a divalent metal cation</name>
        <dbReference type="ChEBI" id="CHEBI:60240"/>
    </cofactor>
</comment>
<evidence type="ECO:0000256" key="13">
    <source>
        <dbReference type="SAM" id="Phobius"/>
    </source>
</evidence>
<dbReference type="GO" id="GO:0005509">
    <property type="term" value="F:calcium ion binding"/>
    <property type="evidence" value="ECO:0007669"/>
    <property type="project" value="UniProtKB-ARBA"/>
</dbReference>
<dbReference type="RefSeq" id="WP_246306448.1">
    <property type="nucleotide sequence ID" value="NZ_BSEW01000001.1"/>
</dbReference>
<keyword evidence="9 13" id="KW-1133">Transmembrane helix</keyword>
<dbReference type="Pfam" id="PF00672">
    <property type="entry name" value="HAMP"/>
    <property type="match status" value="1"/>
</dbReference>
<evidence type="ECO:0000313" key="16">
    <source>
        <dbReference type="EMBL" id="NYD70448.1"/>
    </source>
</evidence>
<feature type="region of interest" description="Disordered" evidence="12">
    <location>
        <begin position="460"/>
        <end position="581"/>
    </location>
</feature>
<evidence type="ECO:0000256" key="6">
    <source>
        <dbReference type="ARBA" id="ARBA00022679"/>
    </source>
</evidence>
<dbReference type="SMART" id="SM00304">
    <property type="entry name" value="HAMP"/>
    <property type="match status" value="1"/>
</dbReference>
<dbReference type="Proteomes" id="UP000549913">
    <property type="component" value="Unassembled WGS sequence"/>
</dbReference>
<dbReference type="FunFam" id="3.30.565.10:FF:000006">
    <property type="entry name" value="Sensor histidine kinase WalK"/>
    <property type="match status" value="1"/>
</dbReference>
<dbReference type="SUPFAM" id="SSF55874">
    <property type="entry name" value="ATPase domain of HSP90 chaperone/DNA topoisomerase II/histidine kinase"/>
    <property type="match status" value="1"/>
</dbReference>
<feature type="compositionally biased region" description="Acidic residues" evidence="12">
    <location>
        <begin position="374"/>
        <end position="383"/>
    </location>
</feature>
<dbReference type="InterPro" id="IPR003594">
    <property type="entry name" value="HATPase_dom"/>
</dbReference>
<dbReference type="SMART" id="SM00387">
    <property type="entry name" value="HATPase_c"/>
    <property type="match status" value="1"/>
</dbReference>
<dbReference type="GO" id="GO:0000155">
    <property type="term" value="F:phosphorelay sensor kinase activity"/>
    <property type="evidence" value="ECO:0007669"/>
    <property type="project" value="InterPro"/>
</dbReference>
<proteinExistence type="predicted"/>
<dbReference type="Gene3D" id="6.10.340.10">
    <property type="match status" value="1"/>
</dbReference>
<evidence type="ECO:0000259" key="14">
    <source>
        <dbReference type="PROSITE" id="PS50109"/>
    </source>
</evidence>
<evidence type="ECO:0000259" key="15">
    <source>
        <dbReference type="PROSITE" id="PS50885"/>
    </source>
</evidence>
<feature type="compositionally biased region" description="Low complexity" evidence="12">
    <location>
        <begin position="429"/>
        <end position="439"/>
    </location>
</feature>
<dbReference type="InterPro" id="IPR005467">
    <property type="entry name" value="His_kinase_dom"/>
</dbReference>
<keyword evidence="7 13" id="KW-0812">Transmembrane</keyword>
<dbReference type="PANTHER" id="PTHR45436">
    <property type="entry name" value="SENSOR HISTIDINE KINASE YKOH"/>
    <property type="match status" value="1"/>
</dbReference>
<evidence type="ECO:0000256" key="1">
    <source>
        <dbReference type="ARBA" id="ARBA00000085"/>
    </source>
</evidence>
<dbReference type="PROSITE" id="PS50885">
    <property type="entry name" value="HAMP"/>
    <property type="match status" value="1"/>
</dbReference>